<dbReference type="Pfam" id="PF06666">
    <property type="entry name" value="DUF1173"/>
    <property type="match status" value="2"/>
</dbReference>
<evidence type="ECO:0008006" key="3">
    <source>
        <dbReference type="Google" id="ProtNLM"/>
    </source>
</evidence>
<proteinExistence type="predicted"/>
<gene>
    <name evidence="1" type="ORF">CD178_03394</name>
</gene>
<dbReference type="Proteomes" id="UP000264120">
    <property type="component" value="Plasmid unnamed3"/>
</dbReference>
<protein>
    <recommendedName>
        <fullName evidence="3">DUF1173 domain-containing protein</fullName>
    </recommendedName>
</protein>
<geneLocation type="plasmid" evidence="1 2">
    <name>unnamed3</name>
</geneLocation>
<organism evidence="1 2">
    <name type="scientific">Komagataeibacter saccharivorans</name>
    <dbReference type="NCBI Taxonomy" id="265959"/>
    <lineage>
        <taxon>Bacteria</taxon>
        <taxon>Pseudomonadati</taxon>
        <taxon>Pseudomonadota</taxon>
        <taxon>Alphaproteobacteria</taxon>
        <taxon>Acetobacterales</taxon>
        <taxon>Acetobacteraceae</taxon>
        <taxon>Komagataeibacter</taxon>
    </lineage>
</organism>
<name>A0A347WGZ5_9PROT</name>
<dbReference type="InterPro" id="IPR009553">
    <property type="entry name" value="DUF1173"/>
</dbReference>
<sequence>MVERWQRLLAAAHGADRRPHCDCLHEGHHLELVVRRAERLQAGRQVEAYHIARFPGQGALHHPSCPFHETDVRRSGRSGYEEGVVREMANGDLRVALRRGLRIRDRADVPPAVAPTAGAAANGAGGAPRQARMTELGLLHLLWEQARFNTWSPDIGRRRRWWTGVRQALVTAAGDITTGRNQHLGDRLAMVGYGDKDGPALLRRTARSCGDTWRILLLGVVDSITLRRGRQDTGFVSICFDGAAGYDLRVSAHADWKQRLARRFPMAMTALDQRRGTRAIRVIGLVTATVRVGCDGDRVRIGAWADDVALMEVEPDTLVPVASAPELAVASDLVKARRAFIKPLRFDAHRDVVHPDFVLTDTADPRGTPMEVFGRDDEAYAARRQEKIRYYNDVYGQNEWWCWNAAAAPRDIPPFPPVLDRGDRPGA</sequence>
<evidence type="ECO:0000313" key="1">
    <source>
        <dbReference type="EMBL" id="AXY24138.1"/>
    </source>
</evidence>
<keyword evidence="2" id="KW-1185">Reference proteome</keyword>
<evidence type="ECO:0000313" key="2">
    <source>
        <dbReference type="Proteomes" id="UP000264120"/>
    </source>
</evidence>
<reference evidence="1 2" key="1">
    <citation type="submission" date="2017-08" db="EMBL/GenBank/DDBJ databases">
        <title>Complete genome sequence of Gluconacetobacter saccharivorans CV1 isolated from Fermented Vinegar.</title>
        <authorList>
            <person name="Kim S.-Y."/>
        </authorList>
    </citation>
    <scope>NUCLEOTIDE SEQUENCE [LARGE SCALE GENOMIC DNA]</scope>
    <source>
        <strain evidence="1 2">CV1</strain>
        <plasmid evidence="1 2">unnamed3</plasmid>
    </source>
</reference>
<accession>A0A347WGZ5</accession>
<dbReference type="AlphaFoldDB" id="A0A347WGZ5"/>
<dbReference type="GeneID" id="98314951"/>
<dbReference type="EMBL" id="CP023039">
    <property type="protein sequence ID" value="AXY24138.1"/>
    <property type="molecule type" value="Genomic_DNA"/>
</dbReference>
<keyword evidence="1" id="KW-0614">Plasmid</keyword>
<dbReference type="KEGG" id="ksc:CD178_03394"/>
<dbReference type="RefSeq" id="WP_165927400.1">
    <property type="nucleotide sequence ID" value="NZ_CP036408.1"/>
</dbReference>